<gene>
    <name evidence="1" type="ORF">MERR_LOCUS40807</name>
</gene>
<dbReference type="EMBL" id="CACVBM020001540">
    <property type="protein sequence ID" value="CAA7053571.1"/>
    <property type="molecule type" value="Genomic_DNA"/>
</dbReference>
<accession>A0A6D2KMQ0</accession>
<evidence type="ECO:0000313" key="2">
    <source>
        <dbReference type="Proteomes" id="UP000467841"/>
    </source>
</evidence>
<comment type="caution">
    <text evidence="1">The sequence shown here is derived from an EMBL/GenBank/DDBJ whole genome shotgun (WGS) entry which is preliminary data.</text>
</comment>
<name>A0A6D2KMQ0_9BRAS</name>
<protein>
    <submittedName>
        <fullName evidence="1">Uncharacterized protein</fullName>
    </submittedName>
</protein>
<keyword evidence="2" id="KW-1185">Reference proteome</keyword>
<reference evidence="1" key="1">
    <citation type="submission" date="2020-01" db="EMBL/GenBank/DDBJ databases">
        <authorList>
            <person name="Mishra B."/>
        </authorList>
    </citation>
    <scope>NUCLEOTIDE SEQUENCE [LARGE SCALE GENOMIC DNA]</scope>
</reference>
<organism evidence="1 2">
    <name type="scientific">Microthlaspi erraticum</name>
    <dbReference type="NCBI Taxonomy" id="1685480"/>
    <lineage>
        <taxon>Eukaryota</taxon>
        <taxon>Viridiplantae</taxon>
        <taxon>Streptophyta</taxon>
        <taxon>Embryophyta</taxon>
        <taxon>Tracheophyta</taxon>
        <taxon>Spermatophyta</taxon>
        <taxon>Magnoliopsida</taxon>
        <taxon>eudicotyledons</taxon>
        <taxon>Gunneridae</taxon>
        <taxon>Pentapetalae</taxon>
        <taxon>rosids</taxon>
        <taxon>malvids</taxon>
        <taxon>Brassicales</taxon>
        <taxon>Brassicaceae</taxon>
        <taxon>Coluteocarpeae</taxon>
        <taxon>Microthlaspi</taxon>
    </lineage>
</organism>
<dbReference type="Proteomes" id="UP000467841">
    <property type="component" value="Unassembled WGS sequence"/>
</dbReference>
<proteinExistence type="predicted"/>
<sequence length="284" mass="31120">MVDAREMSKLEVNCIRGCPHGKKNCNCLPTPVTHTMEGSETNESSSRDEKCKNACPKGCKYVNILGNCFCLCLSDASEMAKEEVNCLSGKYPEGKKNCNPLPPVAPIRETNVKMCDEDSQCNKYCPKECNPDPCVCSSLSDAREMAKEEVNCMGGCPDGSKSCNCLPSPVTSEIKASCRRDNECIKYCPKGCQIVNCNFGTCFCSSLGDAREMEKEEVNRLGQKCPDGNKNCNRSPPVLPLIETTKQLIVCQKASECTKYCPKQCKSGRNCVCQCNLGNCFCDC</sequence>
<evidence type="ECO:0000313" key="1">
    <source>
        <dbReference type="EMBL" id="CAA7053571.1"/>
    </source>
</evidence>
<dbReference type="OrthoDB" id="1062545at2759"/>
<dbReference type="AlphaFoldDB" id="A0A6D2KMQ0"/>